<evidence type="ECO:0000313" key="2">
    <source>
        <dbReference type="EMBL" id="DAD31158.1"/>
    </source>
</evidence>
<name>A0A822YPG5_NELNU</name>
<evidence type="ECO:0000313" key="3">
    <source>
        <dbReference type="Proteomes" id="UP000607653"/>
    </source>
</evidence>
<keyword evidence="1" id="KW-1133">Transmembrane helix</keyword>
<dbReference type="EMBL" id="DUZY01000003">
    <property type="protein sequence ID" value="DAD31158.1"/>
    <property type="molecule type" value="Genomic_DNA"/>
</dbReference>
<sequence>MATILGHFPLWWFILQLIQVIQYAVVLKFSNSLGDLVVLPLSCNNWNLKKETLV</sequence>
<protein>
    <submittedName>
        <fullName evidence="2">Uncharacterized protein</fullName>
    </submittedName>
</protein>
<keyword evidence="1" id="KW-0472">Membrane</keyword>
<dbReference type="Proteomes" id="UP000607653">
    <property type="component" value="Unassembled WGS sequence"/>
</dbReference>
<comment type="caution">
    <text evidence="2">The sequence shown here is derived from an EMBL/GenBank/DDBJ whole genome shotgun (WGS) entry which is preliminary data.</text>
</comment>
<gene>
    <name evidence="2" type="ORF">HUJ06_010009</name>
</gene>
<proteinExistence type="predicted"/>
<reference evidence="2 3" key="1">
    <citation type="journal article" date="2020" name="Mol. Biol. Evol.">
        <title>Distinct Expression and Methylation Patterns for Genes with Different Fates following a Single Whole-Genome Duplication in Flowering Plants.</title>
        <authorList>
            <person name="Shi T."/>
            <person name="Rahmani R.S."/>
            <person name="Gugger P.F."/>
            <person name="Wang M."/>
            <person name="Li H."/>
            <person name="Zhang Y."/>
            <person name="Li Z."/>
            <person name="Wang Q."/>
            <person name="Van de Peer Y."/>
            <person name="Marchal K."/>
            <person name="Chen J."/>
        </authorList>
    </citation>
    <scope>NUCLEOTIDE SEQUENCE [LARGE SCALE GENOMIC DNA]</scope>
    <source>
        <tissue evidence="2">Leaf</tissue>
    </source>
</reference>
<accession>A0A822YPG5</accession>
<organism evidence="2 3">
    <name type="scientific">Nelumbo nucifera</name>
    <name type="common">Sacred lotus</name>
    <dbReference type="NCBI Taxonomy" id="4432"/>
    <lineage>
        <taxon>Eukaryota</taxon>
        <taxon>Viridiplantae</taxon>
        <taxon>Streptophyta</taxon>
        <taxon>Embryophyta</taxon>
        <taxon>Tracheophyta</taxon>
        <taxon>Spermatophyta</taxon>
        <taxon>Magnoliopsida</taxon>
        <taxon>Proteales</taxon>
        <taxon>Nelumbonaceae</taxon>
        <taxon>Nelumbo</taxon>
    </lineage>
</organism>
<keyword evidence="1" id="KW-0812">Transmembrane</keyword>
<evidence type="ECO:0000256" key="1">
    <source>
        <dbReference type="SAM" id="Phobius"/>
    </source>
</evidence>
<feature type="transmembrane region" description="Helical" evidence="1">
    <location>
        <begin position="6"/>
        <end position="26"/>
    </location>
</feature>
<dbReference type="AlphaFoldDB" id="A0A822YPG5"/>
<keyword evidence="3" id="KW-1185">Reference proteome</keyword>